<evidence type="ECO:0000313" key="8">
    <source>
        <dbReference type="EMBL" id="MBA5760920.1"/>
    </source>
</evidence>
<feature type="transmembrane region" description="Helical" evidence="6">
    <location>
        <begin position="199"/>
        <end position="218"/>
    </location>
</feature>
<feature type="transmembrane region" description="Helical" evidence="6">
    <location>
        <begin position="140"/>
        <end position="157"/>
    </location>
</feature>
<keyword evidence="4 6" id="KW-1133">Transmembrane helix</keyword>
<comment type="subcellular location">
    <subcellularLocation>
        <location evidence="1">Cell membrane</location>
        <topology evidence="1">Multi-pass membrane protein</topology>
    </subcellularLocation>
</comment>
<dbReference type="Gene3D" id="1.10.3730.20">
    <property type="match status" value="1"/>
</dbReference>
<evidence type="ECO:0000256" key="2">
    <source>
        <dbReference type="ARBA" id="ARBA00022475"/>
    </source>
</evidence>
<keyword evidence="5 6" id="KW-0472">Membrane</keyword>
<feature type="transmembrane region" description="Helical" evidence="6">
    <location>
        <begin position="169"/>
        <end position="187"/>
    </location>
</feature>
<evidence type="ECO:0000256" key="6">
    <source>
        <dbReference type="SAM" id="Phobius"/>
    </source>
</evidence>
<dbReference type="EMBL" id="JACFYF010000001">
    <property type="protein sequence ID" value="MBA5760920.1"/>
    <property type="molecule type" value="Genomic_DNA"/>
</dbReference>
<dbReference type="InterPro" id="IPR037185">
    <property type="entry name" value="EmrE-like"/>
</dbReference>
<feature type="domain" description="EamA" evidence="7">
    <location>
        <begin position="169"/>
        <end position="303"/>
    </location>
</feature>
<feature type="transmembrane region" description="Helical" evidence="6">
    <location>
        <begin position="83"/>
        <end position="109"/>
    </location>
</feature>
<proteinExistence type="predicted"/>
<evidence type="ECO:0000256" key="4">
    <source>
        <dbReference type="ARBA" id="ARBA00022989"/>
    </source>
</evidence>
<accession>A0A7W2FMP5</accession>
<dbReference type="AlphaFoldDB" id="A0A7W2FMP5"/>
<evidence type="ECO:0000313" key="9">
    <source>
        <dbReference type="Proteomes" id="UP000571701"/>
    </source>
</evidence>
<dbReference type="PANTHER" id="PTHR42920">
    <property type="entry name" value="OS03G0707200 PROTEIN-RELATED"/>
    <property type="match status" value="1"/>
</dbReference>
<dbReference type="Pfam" id="PF00892">
    <property type="entry name" value="EamA"/>
    <property type="match status" value="2"/>
</dbReference>
<feature type="transmembrane region" description="Helical" evidence="6">
    <location>
        <begin position="21"/>
        <end position="42"/>
    </location>
</feature>
<evidence type="ECO:0000259" key="7">
    <source>
        <dbReference type="Pfam" id="PF00892"/>
    </source>
</evidence>
<gene>
    <name evidence="8" type="ORF">H2O73_01090</name>
</gene>
<dbReference type="InterPro" id="IPR000620">
    <property type="entry name" value="EamA_dom"/>
</dbReference>
<feature type="transmembrane region" description="Helical" evidence="6">
    <location>
        <begin position="286"/>
        <end position="303"/>
    </location>
</feature>
<protein>
    <submittedName>
        <fullName evidence="8">DMT family transporter</fullName>
    </submittedName>
</protein>
<keyword evidence="3 6" id="KW-0812">Transmembrane</keyword>
<name>A0A7W2FMP5_9VIBR</name>
<sequence>MNQTQQTLPTSRFSSPHQLGLLYAFIGCLLFSLKPILVKLAYQAGGDATSIMALRALSSLPLYLFTLVYLCRKSATRSKIRQFGLPAAGIGIMGYYLASFLDISALAFISAQLERLLIFLFPSFVVLISWVIHKQPPSKIVLIATAIGYAGTALILAHDFQTLGRSVTFGAALAVASAFVFAIYLVASKPLIGQLGSSLFTSIGMGSAGSAILVHLYFSGAQMQNWSSELITIGVALGIICTVLPSYFVAAAMARLSPTQLSLTNNIGPAITALFAVLILGELFTVWHAIGMILVIFSVVLINRSKN</sequence>
<evidence type="ECO:0000256" key="1">
    <source>
        <dbReference type="ARBA" id="ARBA00004651"/>
    </source>
</evidence>
<dbReference type="PANTHER" id="PTHR42920:SF5">
    <property type="entry name" value="EAMA DOMAIN-CONTAINING PROTEIN"/>
    <property type="match status" value="1"/>
</dbReference>
<feature type="transmembrane region" description="Helical" evidence="6">
    <location>
        <begin position="48"/>
        <end position="71"/>
    </location>
</feature>
<evidence type="ECO:0000256" key="3">
    <source>
        <dbReference type="ARBA" id="ARBA00022692"/>
    </source>
</evidence>
<dbReference type="SUPFAM" id="SSF103481">
    <property type="entry name" value="Multidrug resistance efflux transporter EmrE"/>
    <property type="match status" value="2"/>
</dbReference>
<feature type="transmembrane region" description="Helical" evidence="6">
    <location>
        <begin position="263"/>
        <end position="280"/>
    </location>
</feature>
<feature type="transmembrane region" description="Helical" evidence="6">
    <location>
        <begin position="230"/>
        <end position="251"/>
    </location>
</feature>
<keyword evidence="2" id="KW-1003">Cell membrane</keyword>
<keyword evidence="9" id="KW-1185">Reference proteome</keyword>
<comment type="caution">
    <text evidence="8">The sequence shown here is derived from an EMBL/GenBank/DDBJ whole genome shotgun (WGS) entry which is preliminary data.</text>
</comment>
<feature type="domain" description="EamA" evidence="7">
    <location>
        <begin position="19"/>
        <end position="156"/>
    </location>
</feature>
<evidence type="ECO:0000256" key="5">
    <source>
        <dbReference type="ARBA" id="ARBA00023136"/>
    </source>
</evidence>
<dbReference type="RefSeq" id="WP_182105675.1">
    <property type="nucleotide sequence ID" value="NZ_JACFYF010000001.1"/>
</dbReference>
<organism evidence="8 9">
    <name type="scientific">Vibrio marinisediminis</name>
    <dbReference type="NCBI Taxonomy" id="2758441"/>
    <lineage>
        <taxon>Bacteria</taxon>
        <taxon>Pseudomonadati</taxon>
        <taxon>Pseudomonadota</taxon>
        <taxon>Gammaproteobacteria</taxon>
        <taxon>Vibrionales</taxon>
        <taxon>Vibrionaceae</taxon>
        <taxon>Vibrio</taxon>
    </lineage>
</organism>
<reference evidence="8 9" key="1">
    <citation type="submission" date="2020-07" db="EMBL/GenBank/DDBJ databases">
        <title>Vibrio marinisediminis sp. nov., isolated from marine sediment.</title>
        <authorList>
            <person name="Ji X."/>
        </authorList>
    </citation>
    <scope>NUCLEOTIDE SEQUENCE [LARGE SCALE GENOMIC DNA]</scope>
    <source>
        <strain evidence="8 9">404</strain>
    </source>
</reference>
<dbReference type="GO" id="GO:0005886">
    <property type="term" value="C:plasma membrane"/>
    <property type="evidence" value="ECO:0007669"/>
    <property type="project" value="UniProtKB-SubCell"/>
</dbReference>
<feature type="transmembrane region" description="Helical" evidence="6">
    <location>
        <begin position="115"/>
        <end position="133"/>
    </location>
</feature>
<dbReference type="InterPro" id="IPR051258">
    <property type="entry name" value="Diverse_Substrate_Transporter"/>
</dbReference>
<dbReference type="Proteomes" id="UP000571701">
    <property type="component" value="Unassembled WGS sequence"/>
</dbReference>